<evidence type="ECO:0000313" key="1">
    <source>
        <dbReference type="EMBL" id="PYI14504.1"/>
    </source>
</evidence>
<sequence>MSSEVCGKKCEDLLLCGQGAHTHEHPYQKEGPKELLDKFGHGHEEFSIGWDGHHPFQFIRHEEDWKPRLSERAHDLYHKIRGDYQGMPPLEPGHIRVRFQCGDQVAMVDWPDREADAYYARFRQLPAYRWASDLPCQQLVVKKSDKKKDTMTLRQIDGTFMATAKKFWRRAPCHHPAGYCDKERLQWI</sequence>
<gene>
    <name evidence="1" type="ORF">BO99DRAFT_450209</name>
</gene>
<protein>
    <submittedName>
        <fullName evidence="1">Uncharacterized protein</fullName>
    </submittedName>
</protein>
<keyword evidence="2" id="KW-1185">Reference proteome</keyword>
<name>A0A2V5GZ21_ASPV1</name>
<evidence type="ECO:0000313" key="2">
    <source>
        <dbReference type="Proteomes" id="UP000249829"/>
    </source>
</evidence>
<reference evidence="1 2" key="1">
    <citation type="submission" date="2018-02" db="EMBL/GenBank/DDBJ databases">
        <title>The genomes of Aspergillus section Nigri reveals drivers in fungal speciation.</title>
        <authorList>
            <consortium name="DOE Joint Genome Institute"/>
            <person name="Vesth T.C."/>
            <person name="Nybo J."/>
            <person name="Theobald S."/>
            <person name="Brandl J."/>
            <person name="Frisvad J.C."/>
            <person name="Nielsen K.F."/>
            <person name="Lyhne E.K."/>
            <person name="Kogle M.E."/>
            <person name="Kuo A."/>
            <person name="Riley R."/>
            <person name="Clum A."/>
            <person name="Nolan M."/>
            <person name="Lipzen A."/>
            <person name="Salamov A."/>
            <person name="Henrissat B."/>
            <person name="Wiebenga A."/>
            <person name="De vries R.P."/>
            <person name="Grigoriev I.V."/>
            <person name="Mortensen U.H."/>
            <person name="Andersen M.R."/>
            <person name="Baker S.E."/>
        </authorList>
    </citation>
    <scope>NUCLEOTIDE SEQUENCE [LARGE SCALE GENOMIC DNA]</scope>
    <source>
        <strain evidence="1 2">CBS 115571</strain>
    </source>
</reference>
<accession>A0A2V5GZ21</accession>
<dbReference type="Proteomes" id="UP000249829">
    <property type="component" value="Unassembled WGS sequence"/>
</dbReference>
<dbReference type="EMBL" id="KZ825210">
    <property type="protein sequence ID" value="PYI14504.1"/>
    <property type="molecule type" value="Genomic_DNA"/>
</dbReference>
<dbReference type="AlphaFoldDB" id="A0A2V5GZ21"/>
<proteinExistence type="predicted"/>
<organism evidence="1 2">
    <name type="scientific">Aspergillus violaceofuscus (strain CBS 115571)</name>
    <dbReference type="NCBI Taxonomy" id="1450538"/>
    <lineage>
        <taxon>Eukaryota</taxon>
        <taxon>Fungi</taxon>
        <taxon>Dikarya</taxon>
        <taxon>Ascomycota</taxon>
        <taxon>Pezizomycotina</taxon>
        <taxon>Eurotiomycetes</taxon>
        <taxon>Eurotiomycetidae</taxon>
        <taxon>Eurotiales</taxon>
        <taxon>Aspergillaceae</taxon>
        <taxon>Aspergillus</taxon>
    </lineage>
</organism>